<organism evidence="2 3">
    <name type="scientific">Ruminococcus bovis</name>
    <dbReference type="NCBI Taxonomy" id="2564099"/>
    <lineage>
        <taxon>Bacteria</taxon>
        <taxon>Bacillati</taxon>
        <taxon>Bacillota</taxon>
        <taxon>Clostridia</taxon>
        <taxon>Eubacteriales</taxon>
        <taxon>Oscillospiraceae</taxon>
        <taxon>Ruminococcus</taxon>
    </lineage>
</organism>
<dbReference type="GO" id="GO:0003677">
    <property type="term" value="F:DNA binding"/>
    <property type="evidence" value="ECO:0007669"/>
    <property type="project" value="UniProtKB-KW"/>
</dbReference>
<sequence>MKISTKVEFGIIALVDIALNSGKNEAVTMYSISQRHNISSKYLEQIMTILRQGNLIRGIKGSRGGYNIARPSDEITLKEIIDTLDISVLENVNFYNVNEDSVIVKTLKSEVWDNITAFLQNFTEKITLADITEMCKQKSGKKESEFMYYI</sequence>
<evidence type="ECO:0000256" key="1">
    <source>
        <dbReference type="ARBA" id="ARBA00023125"/>
    </source>
</evidence>
<keyword evidence="1" id="KW-0238">DNA-binding</keyword>
<dbReference type="AlphaFoldDB" id="A0A4P8XXU4"/>
<dbReference type="RefSeq" id="WP_022505594.1">
    <property type="nucleotide sequence ID" value="NZ_CP039381.1"/>
</dbReference>
<gene>
    <name evidence="2" type="ORF">E5Z56_09475</name>
</gene>
<dbReference type="PROSITE" id="PS51197">
    <property type="entry name" value="HTH_RRF2_2"/>
    <property type="match status" value="1"/>
</dbReference>
<dbReference type="InterPro" id="IPR036388">
    <property type="entry name" value="WH-like_DNA-bd_sf"/>
</dbReference>
<dbReference type="PANTHER" id="PTHR33221:SF5">
    <property type="entry name" value="HTH-TYPE TRANSCRIPTIONAL REGULATOR ISCR"/>
    <property type="match status" value="1"/>
</dbReference>
<dbReference type="Proteomes" id="UP000301475">
    <property type="component" value="Chromosome"/>
</dbReference>
<dbReference type="KEGG" id="ruj:E5Z56_09475"/>
<proteinExistence type="predicted"/>
<accession>A0A4P8XXU4</accession>
<dbReference type="NCBIfam" id="TIGR00738">
    <property type="entry name" value="rrf2_super"/>
    <property type="match status" value="1"/>
</dbReference>
<keyword evidence="3" id="KW-1185">Reference proteome</keyword>
<evidence type="ECO:0000313" key="3">
    <source>
        <dbReference type="Proteomes" id="UP000301475"/>
    </source>
</evidence>
<name>A0A4P8XXU4_9FIRM</name>
<dbReference type="EMBL" id="CP039381">
    <property type="protein sequence ID" value="QCT07572.1"/>
    <property type="molecule type" value="Genomic_DNA"/>
</dbReference>
<reference evidence="2 3" key="1">
    <citation type="submission" date="2019-04" db="EMBL/GenBank/DDBJ databases">
        <authorList>
            <person name="Embree M."/>
            <person name="Gaffney J.R."/>
        </authorList>
    </citation>
    <scope>NUCLEOTIDE SEQUENCE [LARGE SCALE GENOMIC DNA]</scope>
    <source>
        <strain evidence="2 3">JE7A12</strain>
    </source>
</reference>
<protein>
    <submittedName>
        <fullName evidence="2">Rrf2 family transcriptional regulator</fullName>
    </submittedName>
</protein>
<dbReference type="InterPro" id="IPR036390">
    <property type="entry name" value="WH_DNA-bd_sf"/>
</dbReference>
<evidence type="ECO:0000313" key="2">
    <source>
        <dbReference type="EMBL" id="QCT07572.1"/>
    </source>
</evidence>
<dbReference type="Gene3D" id="1.10.10.10">
    <property type="entry name" value="Winged helix-like DNA-binding domain superfamily/Winged helix DNA-binding domain"/>
    <property type="match status" value="1"/>
</dbReference>
<dbReference type="GO" id="GO:0003700">
    <property type="term" value="F:DNA-binding transcription factor activity"/>
    <property type="evidence" value="ECO:0007669"/>
    <property type="project" value="TreeGrafter"/>
</dbReference>
<dbReference type="SUPFAM" id="SSF46785">
    <property type="entry name" value="Winged helix' DNA-binding domain"/>
    <property type="match status" value="1"/>
</dbReference>
<dbReference type="Pfam" id="PF02082">
    <property type="entry name" value="Rrf2"/>
    <property type="match status" value="1"/>
</dbReference>
<dbReference type="PANTHER" id="PTHR33221">
    <property type="entry name" value="WINGED HELIX-TURN-HELIX TRANSCRIPTIONAL REGULATOR, RRF2 FAMILY"/>
    <property type="match status" value="1"/>
</dbReference>
<dbReference type="GO" id="GO:0005829">
    <property type="term" value="C:cytosol"/>
    <property type="evidence" value="ECO:0007669"/>
    <property type="project" value="TreeGrafter"/>
</dbReference>
<dbReference type="OrthoDB" id="9808360at2"/>
<dbReference type="InterPro" id="IPR000944">
    <property type="entry name" value="Tscrpt_reg_Rrf2"/>
</dbReference>